<evidence type="ECO:0000313" key="4">
    <source>
        <dbReference type="Proteomes" id="UP000184383"/>
    </source>
</evidence>
<dbReference type="GO" id="GO:0140662">
    <property type="term" value="F:ATP-dependent protein folding chaperone"/>
    <property type="evidence" value="ECO:0007669"/>
    <property type="project" value="InterPro"/>
</dbReference>
<dbReference type="PANTHER" id="PTHR14187">
    <property type="entry name" value="ALPHA KINASE/ELONGATION FACTOR 2 KINASE"/>
    <property type="match status" value="1"/>
</dbReference>
<dbReference type="InterPro" id="IPR043129">
    <property type="entry name" value="ATPase_NBD"/>
</dbReference>
<accession>A0A1L9R8E4</accession>
<dbReference type="GeneID" id="63748013"/>
<gene>
    <name evidence="3" type="ORF">ASPWEDRAFT_187074</name>
</gene>
<dbReference type="InterPro" id="IPR013126">
    <property type="entry name" value="Hsp_70_fam"/>
</dbReference>
<sequence>MTNDKVPTEVAYKYGQSGPVCVWGSQILESMPRTQWIKLELDPDQKPGINSSLSSTYSDCRSIPTSHHTSPEGIVTDYLRSLREHTLKVLKKQVGKAIEKMALEFVITVPAVWSDKAKTKTLSCAEEAGFGESAKIRIISEPEAAAMHTLQASNPHGLDIGDTIVICDAGGGTVDLITFSIIEFKPNLRLKEEAPGTGSLCGSTFLNRRFEEFIEERLSSCPGWGRDTLEQAVDRFETVAKRTCTGNPDDDFMFPVPGILDNKENGVCRGRFHVTGREMKGIFLPVLRDVHNLVEDQIQKSKKQVKAVFLVGGFGQSPYLRKYLRDWFPDIEILVPVDGWTAVVRGALTKAIGDISTLAPQASVESRVARKNYGMLKSTKFIDELHDERKKYWDYFSGEYSIDVMDWFIQKGDAIKEAEAIETRWLRNQRTRSGTFDSISVTIYELDTPLGESAPLYFNRRMKQHAFLNPSLGVIQKARIPICLGKDGKNYNQIHFQIHAAYFSAHCEYTLWYEGKNHGSVKVDYV</sequence>
<dbReference type="EMBL" id="KV878216">
    <property type="protein sequence ID" value="OJJ31137.1"/>
    <property type="molecule type" value="Genomic_DNA"/>
</dbReference>
<proteinExistence type="predicted"/>
<keyword evidence="4" id="KW-1185">Reference proteome</keyword>
<dbReference type="OrthoDB" id="2963168at2759"/>
<dbReference type="VEuPathDB" id="FungiDB:ASPWEDRAFT_187074"/>
<dbReference type="Gene3D" id="3.90.640.10">
    <property type="entry name" value="Actin, Chain A, domain 4"/>
    <property type="match status" value="1"/>
</dbReference>
<evidence type="ECO:0008006" key="5">
    <source>
        <dbReference type="Google" id="ProtNLM"/>
    </source>
</evidence>
<dbReference type="RefSeq" id="XP_040684814.1">
    <property type="nucleotide sequence ID" value="XM_040832165.1"/>
</dbReference>
<dbReference type="SUPFAM" id="SSF53067">
    <property type="entry name" value="Actin-like ATPase domain"/>
    <property type="match status" value="2"/>
</dbReference>
<dbReference type="CDD" id="cd10170">
    <property type="entry name" value="ASKHA_NBD_HSP70"/>
    <property type="match status" value="1"/>
</dbReference>
<dbReference type="Proteomes" id="UP000184383">
    <property type="component" value="Unassembled WGS sequence"/>
</dbReference>
<dbReference type="Gene3D" id="3.30.420.40">
    <property type="match status" value="2"/>
</dbReference>
<dbReference type="AlphaFoldDB" id="A0A1L9R8E4"/>
<keyword evidence="2" id="KW-0067">ATP-binding</keyword>
<protein>
    <recommendedName>
        <fullName evidence="5">Actin-like ATPase domain-containing protein</fullName>
    </recommendedName>
</protein>
<name>A0A1L9R8E4_ASPWE</name>
<evidence type="ECO:0000256" key="1">
    <source>
        <dbReference type="ARBA" id="ARBA00022741"/>
    </source>
</evidence>
<reference evidence="4" key="1">
    <citation type="journal article" date="2017" name="Genome Biol.">
        <title>Comparative genomics reveals high biological diversity and specific adaptations in the industrially and medically important fungal genus Aspergillus.</title>
        <authorList>
            <person name="de Vries R.P."/>
            <person name="Riley R."/>
            <person name="Wiebenga A."/>
            <person name="Aguilar-Osorio G."/>
            <person name="Amillis S."/>
            <person name="Uchima C.A."/>
            <person name="Anderluh G."/>
            <person name="Asadollahi M."/>
            <person name="Askin M."/>
            <person name="Barry K."/>
            <person name="Battaglia E."/>
            <person name="Bayram O."/>
            <person name="Benocci T."/>
            <person name="Braus-Stromeyer S.A."/>
            <person name="Caldana C."/>
            <person name="Canovas D."/>
            <person name="Cerqueira G.C."/>
            <person name="Chen F."/>
            <person name="Chen W."/>
            <person name="Choi C."/>
            <person name="Clum A."/>
            <person name="Dos Santos R.A."/>
            <person name="Damasio A.R."/>
            <person name="Diallinas G."/>
            <person name="Emri T."/>
            <person name="Fekete E."/>
            <person name="Flipphi M."/>
            <person name="Freyberg S."/>
            <person name="Gallo A."/>
            <person name="Gournas C."/>
            <person name="Habgood R."/>
            <person name="Hainaut M."/>
            <person name="Harispe M.L."/>
            <person name="Henrissat B."/>
            <person name="Hilden K.S."/>
            <person name="Hope R."/>
            <person name="Hossain A."/>
            <person name="Karabika E."/>
            <person name="Karaffa L."/>
            <person name="Karanyi Z."/>
            <person name="Krasevec N."/>
            <person name="Kuo A."/>
            <person name="Kusch H."/>
            <person name="LaButti K."/>
            <person name="Lagendijk E.L."/>
            <person name="Lapidus A."/>
            <person name="Levasseur A."/>
            <person name="Lindquist E."/>
            <person name="Lipzen A."/>
            <person name="Logrieco A.F."/>
            <person name="MacCabe A."/>
            <person name="Maekelae M.R."/>
            <person name="Malavazi I."/>
            <person name="Melin P."/>
            <person name="Meyer V."/>
            <person name="Mielnichuk N."/>
            <person name="Miskei M."/>
            <person name="Molnar A.P."/>
            <person name="Mule G."/>
            <person name="Ngan C.Y."/>
            <person name="Orejas M."/>
            <person name="Orosz E."/>
            <person name="Ouedraogo J.P."/>
            <person name="Overkamp K.M."/>
            <person name="Park H.-S."/>
            <person name="Perrone G."/>
            <person name="Piumi F."/>
            <person name="Punt P.J."/>
            <person name="Ram A.F."/>
            <person name="Ramon A."/>
            <person name="Rauscher S."/>
            <person name="Record E."/>
            <person name="Riano-Pachon D.M."/>
            <person name="Robert V."/>
            <person name="Roehrig J."/>
            <person name="Ruller R."/>
            <person name="Salamov A."/>
            <person name="Salih N.S."/>
            <person name="Samson R.A."/>
            <person name="Sandor E."/>
            <person name="Sanguinetti M."/>
            <person name="Schuetze T."/>
            <person name="Sepcic K."/>
            <person name="Shelest E."/>
            <person name="Sherlock G."/>
            <person name="Sophianopoulou V."/>
            <person name="Squina F.M."/>
            <person name="Sun H."/>
            <person name="Susca A."/>
            <person name="Todd R.B."/>
            <person name="Tsang A."/>
            <person name="Unkles S.E."/>
            <person name="van de Wiele N."/>
            <person name="van Rossen-Uffink D."/>
            <person name="Oliveira J.V."/>
            <person name="Vesth T.C."/>
            <person name="Visser J."/>
            <person name="Yu J.-H."/>
            <person name="Zhou M."/>
            <person name="Andersen M.R."/>
            <person name="Archer D.B."/>
            <person name="Baker S.E."/>
            <person name="Benoit I."/>
            <person name="Brakhage A.A."/>
            <person name="Braus G.H."/>
            <person name="Fischer R."/>
            <person name="Frisvad J.C."/>
            <person name="Goldman G.H."/>
            <person name="Houbraken J."/>
            <person name="Oakley B."/>
            <person name="Pocsi I."/>
            <person name="Scazzocchio C."/>
            <person name="Seiboth B."/>
            <person name="vanKuyk P.A."/>
            <person name="Wortman J."/>
            <person name="Dyer P.S."/>
            <person name="Grigoriev I.V."/>
        </authorList>
    </citation>
    <scope>NUCLEOTIDE SEQUENCE [LARGE SCALE GENOMIC DNA]</scope>
    <source>
        <strain evidence="4">DTO 134E9</strain>
    </source>
</reference>
<dbReference type="STRING" id="1073089.A0A1L9R8E4"/>
<evidence type="ECO:0000313" key="3">
    <source>
        <dbReference type="EMBL" id="OJJ31137.1"/>
    </source>
</evidence>
<dbReference type="GO" id="GO:0005524">
    <property type="term" value="F:ATP binding"/>
    <property type="evidence" value="ECO:0007669"/>
    <property type="project" value="UniProtKB-KW"/>
</dbReference>
<dbReference type="PANTHER" id="PTHR14187:SF82">
    <property type="entry name" value="FAMILY CHAPERONE, PUTATIVE (AFU_ORTHOLOGUE AFUA_7G08575)-RELATED"/>
    <property type="match status" value="1"/>
</dbReference>
<organism evidence="3 4">
    <name type="scientific">Aspergillus wentii DTO 134E9</name>
    <dbReference type="NCBI Taxonomy" id="1073089"/>
    <lineage>
        <taxon>Eukaryota</taxon>
        <taxon>Fungi</taxon>
        <taxon>Dikarya</taxon>
        <taxon>Ascomycota</taxon>
        <taxon>Pezizomycotina</taxon>
        <taxon>Eurotiomycetes</taxon>
        <taxon>Eurotiomycetidae</taxon>
        <taxon>Eurotiales</taxon>
        <taxon>Aspergillaceae</taxon>
        <taxon>Aspergillus</taxon>
        <taxon>Aspergillus subgen. Cremei</taxon>
    </lineage>
</organism>
<keyword evidence="1" id="KW-0547">Nucleotide-binding</keyword>
<dbReference type="Pfam" id="PF00012">
    <property type="entry name" value="HSP70"/>
    <property type="match status" value="1"/>
</dbReference>
<evidence type="ECO:0000256" key="2">
    <source>
        <dbReference type="ARBA" id="ARBA00022840"/>
    </source>
</evidence>